<gene>
    <name evidence="1" type="ORF">Vadar_018869</name>
</gene>
<reference evidence="1 2" key="1">
    <citation type="journal article" date="2021" name="Hortic Res">
        <title>High-quality reference genome and annotation aids understanding of berry development for evergreen blueberry (Vaccinium darrowii).</title>
        <authorList>
            <person name="Yu J."/>
            <person name="Hulse-Kemp A.M."/>
            <person name="Babiker E."/>
            <person name="Staton M."/>
        </authorList>
    </citation>
    <scope>NUCLEOTIDE SEQUENCE [LARGE SCALE GENOMIC DNA]</scope>
    <source>
        <strain evidence="2">cv. NJ 8807/NJ 8810</strain>
        <tissue evidence="1">Young leaf</tissue>
    </source>
</reference>
<name>A0ACB7XBE0_9ERIC</name>
<proteinExistence type="predicted"/>
<evidence type="ECO:0000313" key="1">
    <source>
        <dbReference type="EMBL" id="KAH7837855.1"/>
    </source>
</evidence>
<dbReference type="EMBL" id="CM037156">
    <property type="protein sequence ID" value="KAH7837855.1"/>
    <property type="molecule type" value="Genomic_DNA"/>
</dbReference>
<sequence>MGVDQGLGEIGGFGDQGVEGCDAMEDGGGAGMEEDDGVTGAEVVVDKPLEAKADSSERSMARSILIGKVDNDANAELGIGREGRRI</sequence>
<accession>A0ACB7XBE0</accession>
<keyword evidence="2" id="KW-1185">Reference proteome</keyword>
<protein>
    <submittedName>
        <fullName evidence="1">Uncharacterized protein</fullName>
    </submittedName>
</protein>
<dbReference type="Proteomes" id="UP000828048">
    <property type="component" value="Chromosome 6"/>
</dbReference>
<organism evidence="1 2">
    <name type="scientific">Vaccinium darrowii</name>
    <dbReference type="NCBI Taxonomy" id="229202"/>
    <lineage>
        <taxon>Eukaryota</taxon>
        <taxon>Viridiplantae</taxon>
        <taxon>Streptophyta</taxon>
        <taxon>Embryophyta</taxon>
        <taxon>Tracheophyta</taxon>
        <taxon>Spermatophyta</taxon>
        <taxon>Magnoliopsida</taxon>
        <taxon>eudicotyledons</taxon>
        <taxon>Gunneridae</taxon>
        <taxon>Pentapetalae</taxon>
        <taxon>asterids</taxon>
        <taxon>Ericales</taxon>
        <taxon>Ericaceae</taxon>
        <taxon>Vaccinioideae</taxon>
        <taxon>Vaccinieae</taxon>
        <taxon>Vaccinium</taxon>
    </lineage>
</organism>
<evidence type="ECO:0000313" key="2">
    <source>
        <dbReference type="Proteomes" id="UP000828048"/>
    </source>
</evidence>
<comment type="caution">
    <text evidence="1">The sequence shown here is derived from an EMBL/GenBank/DDBJ whole genome shotgun (WGS) entry which is preliminary data.</text>
</comment>